<name>A0A149QRX3_9PROT</name>
<protein>
    <submittedName>
        <fullName evidence="1">Uncharacterized protein</fullName>
    </submittedName>
</protein>
<gene>
    <name evidence="1" type="ORF">AD929_12680</name>
</gene>
<evidence type="ECO:0000313" key="1">
    <source>
        <dbReference type="EMBL" id="KXV00078.1"/>
    </source>
</evidence>
<evidence type="ECO:0000313" key="2">
    <source>
        <dbReference type="Proteomes" id="UP000075573"/>
    </source>
</evidence>
<dbReference type="EMBL" id="LHZB01000118">
    <property type="protein sequence ID" value="KXV00078.1"/>
    <property type="molecule type" value="Genomic_DNA"/>
</dbReference>
<dbReference type="Proteomes" id="UP000075573">
    <property type="component" value="Unassembled WGS sequence"/>
</dbReference>
<organism evidence="1 2">
    <name type="scientific">Gluconobacter potus</name>
    <dbReference type="NCBI Taxonomy" id="2724927"/>
    <lineage>
        <taxon>Bacteria</taxon>
        <taxon>Pseudomonadati</taxon>
        <taxon>Pseudomonadota</taxon>
        <taxon>Alphaproteobacteria</taxon>
        <taxon>Acetobacterales</taxon>
        <taxon>Acetobacteraceae</taxon>
        <taxon>Gluconobacter</taxon>
    </lineage>
</organism>
<comment type="caution">
    <text evidence="1">The sequence shown here is derived from an EMBL/GenBank/DDBJ whole genome shotgun (WGS) entry which is preliminary data.</text>
</comment>
<dbReference type="PATRIC" id="fig|442.7.peg.3360"/>
<dbReference type="AlphaFoldDB" id="A0A149QRX3"/>
<reference evidence="1 2" key="1">
    <citation type="submission" date="2015-06" db="EMBL/GenBank/DDBJ databases">
        <title>Improved classification and identification of acetic acid bacteria using matrix-assisted laser desorption/ionization time-of-flight mass spectrometry; Gluconobacter nephelii and Gluconobacter uchimurae are later heterotypic synonyms of Gluconobacter japonicus and Gluconobacter oxydans, respectively.</title>
        <authorList>
            <person name="Li L."/>
            <person name="Cleenwerck I."/>
            <person name="De Vuyst L."/>
            <person name="Vandamme P."/>
        </authorList>
    </citation>
    <scope>NUCLEOTIDE SEQUENCE [LARGE SCALE GENOMIC DNA]</scope>
    <source>
        <strain evidence="1 2">LMG 1764</strain>
    </source>
</reference>
<proteinExistence type="predicted"/>
<dbReference type="RefSeq" id="WP_062497362.1">
    <property type="nucleotide sequence ID" value="NZ_LHZB01000118.1"/>
</dbReference>
<accession>A0A149QRX3</accession>
<sequence length="202" mass="22254">MLNPSAHMYENILVLREDYTLSLTVSPAHTTLEKRRKLWTFPVTILPDTDAMQAVVPAGTVAFKNYGRLSFWDGCEPLSGMWCLNGDEVRELASRFSPATEADAALVPTYADYLIRDVLNVMEADRHAQAELTDSCGSGGENEPYSLHPSQCWMLDSLARGARGEAEIRKLIDGVDPMAGAEEVRGTLYHAARIAVGLPDIR</sequence>